<keyword evidence="2" id="KW-1185">Reference proteome</keyword>
<gene>
    <name evidence="1" type="ORF">NMOB1V02_LOCUS8830</name>
</gene>
<dbReference type="EMBL" id="OA884710">
    <property type="protein sequence ID" value="CAD7281179.1"/>
    <property type="molecule type" value="Genomic_DNA"/>
</dbReference>
<accession>A0A7R9GHC9</accession>
<evidence type="ECO:0000313" key="1">
    <source>
        <dbReference type="EMBL" id="CAD7281179.1"/>
    </source>
</evidence>
<dbReference type="AlphaFoldDB" id="A0A7R9GHC9"/>
<sequence>MPETNGGFLGAESRSSSGTRIKRLMTQVRFTIEPGFTYLTAAPKISALVSETWKLKQRIQVGLKNTGTHLYLQFFALATLCEGGAQRVPNKLQP</sequence>
<organism evidence="1">
    <name type="scientific">Notodromas monacha</name>
    <dbReference type="NCBI Taxonomy" id="399045"/>
    <lineage>
        <taxon>Eukaryota</taxon>
        <taxon>Metazoa</taxon>
        <taxon>Ecdysozoa</taxon>
        <taxon>Arthropoda</taxon>
        <taxon>Crustacea</taxon>
        <taxon>Oligostraca</taxon>
        <taxon>Ostracoda</taxon>
        <taxon>Podocopa</taxon>
        <taxon>Podocopida</taxon>
        <taxon>Cypridocopina</taxon>
        <taxon>Cypridoidea</taxon>
        <taxon>Cyprididae</taxon>
        <taxon>Notodromas</taxon>
    </lineage>
</organism>
<reference evidence="1" key="1">
    <citation type="submission" date="2020-11" db="EMBL/GenBank/DDBJ databases">
        <authorList>
            <person name="Tran Van P."/>
        </authorList>
    </citation>
    <scope>NUCLEOTIDE SEQUENCE</scope>
</reference>
<dbReference type="Proteomes" id="UP000678499">
    <property type="component" value="Unassembled WGS sequence"/>
</dbReference>
<name>A0A7R9GHC9_9CRUS</name>
<evidence type="ECO:0000313" key="2">
    <source>
        <dbReference type="Proteomes" id="UP000678499"/>
    </source>
</evidence>
<protein>
    <submittedName>
        <fullName evidence="1">Uncharacterized protein</fullName>
    </submittedName>
</protein>
<proteinExistence type="predicted"/>
<dbReference type="EMBL" id="CAJPEX010002673">
    <property type="protein sequence ID" value="CAG0921331.1"/>
    <property type="molecule type" value="Genomic_DNA"/>
</dbReference>